<evidence type="ECO:0000259" key="1">
    <source>
        <dbReference type="Pfam" id="PF14393"/>
    </source>
</evidence>
<feature type="domain" description="DUF4422" evidence="1">
    <location>
        <begin position="11"/>
        <end position="226"/>
    </location>
</feature>
<reference evidence="2 3" key="1">
    <citation type="journal article" date="1992" name="Lakartidningen">
        <title>[Penicillin V and not amoxicillin is the first choice preparation in acute otitis].</title>
        <authorList>
            <person name="Kamme C."/>
            <person name="Lundgren K."/>
            <person name="Prellner K."/>
        </authorList>
    </citation>
    <scope>NUCLEOTIDE SEQUENCE [LARGE SCALE GENOMIC DNA]</scope>
    <source>
        <strain evidence="2 3">PC3714II</strain>
    </source>
</reference>
<name>A0A5C8F724_9SPIR</name>
<gene>
    <name evidence="2" type="ORF">EPJ70_02325</name>
</gene>
<evidence type="ECO:0000313" key="3">
    <source>
        <dbReference type="Proteomes" id="UP000324574"/>
    </source>
</evidence>
<dbReference type="EMBL" id="SAYG01000006">
    <property type="protein sequence ID" value="TXJ45244.1"/>
    <property type="molecule type" value="Genomic_DNA"/>
</dbReference>
<organism evidence="2 3">
    <name type="scientific">Brachyspira aalborgi</name>
    <dbReference type="NCBI Taxonomy" id="29522"/>
    <lineage>
        <taxon>Bacteria</taxon>
        <taxon>Pseudomonadati</taxon>
        <taxon>Spirochaetota</taxon>
        <taxon>Spirochaetia</taxon>
        <taxon>Brachyspirales</taxon>
        <taxon>Brachyspiraceae</taxon>
        <taxon>Brachyspira</taxon>
    </lineage>
</organism>
<protein>
    <submittedName>
        <fullName evidence="2">DUF4422 domain-containing protein</fullName>
    </submittedName>
</protein>
<dbReference type="Pfam" id="PF14393">
    <property type="entry name" value="DUF4422"/>
    <property type="match status" value="1"/>
</dbReference>
<proteinExistence type="predicted"/>
<dbReference type="Proteomes" id="UP000324574">
    <property type="component" value="Unassembled WGS sequence"/>
</dbReference>
<dbReference type="InterPro" id="IPR025536">
    <property type="entry name" value="DUF4422"/>
</dbReference>
<sequence length="255" mass="30850">MKEDYNWLIENLIGDNTGYNISDKNREYCELMGIYWAWKNHDKLGNPDYIGFMNYRKLLVFNEYEYDIYNQNNVEKAYREIWTTYTKDFIEKYVLNLETINKYVSRYNLILPMKSELKLFNTNSVREYYINNISGVNVEDYDKMLKYICENYPKYKDGILEKMETTIRYFYNIFIMRKDIFFDYCNFLFSVLDRLDKVIDTSNYSINGKRTLAYLGEALFDCYMRKLTDEKAIKYKELVVVKIVVSINEDKADII</sequence>
<dbReference type="AlphaFoldDB" id="A0A5C8F724"/>
<comment type="caution">
    <text evidence="2">The sequence shown here is derived from an EMBL/GenBank/DDBJ whole genome shotgun (WGS) entry which is preliminary data.</text>
</comment>
<accession>A0A5C8F724</accession>
<evidence type="ECO:0000313" key="2">
    <source>
        <dbReference type="EMBL" id="TXJ45244.1"/>
    </source>
</evidence>